<organism evidence="1">
    <name type="scientific">Acinetobacter baumannii</name>
    <dbReference type="NCBI Taxonomy" id="470"/>
    <lineage>
        <taxon>Bacteria</taxon>
        <taxon>Pseudomonadati</taxon>
        <taxon>Pseudomonadota</taxon>
        <taxon>Gammaproteobacteria</taxon>
        <taxon>Moraxellales</taxon>
        <taxon>Moraxellaceae</taxon>
        <taxon>Acinetobacter</taxon>
        <taxon>Acinetobacter calcoaceticus/baumannii complex</taxon>
    </lineage>
</organism>
<name>A0ABD5DU78_ACIBA</name>
<gene>
    <name evidence="1" type="ORF">FPK63_22175</name>
</gene>
<reference evidence="1" key="1">
    <citation type="submission" date="2019-07" db="EMBL/GenBank/DDBJ databases">
        <title>Biological characteristics of mucoid Acinetobacter baumannii from a general hospital in China.</title>
        <authorList>
            <person name="Hua X."/>
            <person name="Yu Y."/>
        </authorList>
    </citation>
    <scope>NUCLEOTIDE SEQUENCE</scope>
    <source>
        <strain evidence="1">N8</strain>
    </source>
</reference>
<feature type="non-terminal residue" evidence="1">
    <location>
        <position position="1"/>
    </location>
</feature>
<comment type="caution">
    <text evidence="1">The sequence shown here is derived from an EMBL/GenBank/DDBJ whole genome shotgun (WGS) entry which is preliminary data.</text>
</comment>
<sequence length="97" mass="11009">NKSTYLKVNGIVADRESIEAGVLRGEGVEQSFPPDVGIRHFRTHRPMKTEEDAPALNKFMQEGFDHINSLKNPLEKGIATFLYGSLNQFTFCLLYTY</sequence>
<feature type="non-terminal residue" evidence="1">
    <location>
        <position position="97"/>
    </location>
</feature>
<dbReference type="EMBL" id="VMAF01000668">
    <property type="protein sequence ID" value="MDR8433744.1"/>
    <property type="molecule type" value="Genomic_DNA"/>
</dbReference>
<proteinExistence type="predicted"/>
<evidence type="ECO:0000313" key="1">
    <source>
        <dbReference type="EMBL" id="MDR8433744.1"/>
    </source>
</evidence>
<protein>
    <submittedName>
        <fullName evidence="1">Uncharacterized protein</fullName>
    </submittedName>
</protein>
<accession>A0ABD5DU78</accession>
<dbReference type="AlphaFoldDB" id="A0ABD5DU78"/>